<dbReference type="OrthoDB" id="69313at2"/>
<gene>
    <name evidence="2" type="ordered locus">AM1_H0070</name>
</gene>
<evidence type="ECO:0000313" key="3">
    <source>
        <dbReference type="Proteomes" id="UP000000268"/>
    </source>
</evidence>
<evidence type="ECO:0000259" key="1">
    <source>
        <dbReference type="Pfam" id="PF01656"/>
    </source>
</evidence>
<dbReference type="KEGG" id="amr:AM1_H0070"/>
<dbReference type="PANTHER" id="PTHR13696:SF52">
    <property type="entry name" value="PARA FAMILY PROTEIN CT_582"/>
    <property type="match status" value="1"/>
</dbReference>
<accession>A8ZQY4</accession>
<keyword evidence="2" id="KW-0614">Plasmid</keyword>
<name>A8ZQY4_ACAM1</name>
<dbReference type="AlphaFoldDB" id="A8ZQY4"/>
<dbReference type="CDD" id="cd02042">
    <property type="entry name" value="ParAB_family"/>
    <property type="match status" value="1"/>
</dbReference>
<dbReference type="PANTHER" id="PTHR13696">
    <property type="entry name" value="P-LOOP CONTAINING NUCLEOSIDE TRIPHOSPHATE HYDROLASE"/>
    <property type="match status" value="1"/>
</dbReference>
<dbReference type="Gene3D" id="3.40.50.300">
    <property type="entry name" value="P-loop containing nucleotide triphosphate hydrolases"/>
    <property type="match status" value="1"/>
</dbReference>
<dbReference type="PIRSF" id="PIRSF009320">
    <property type="entry name" value="Nuc_binding_HP_1000"/>
    <property type="match status" value="1"/>
</dbReference>
<dbReference type="SUPFAM" id="SSF52540">
    <property type="entry name" value="P-loop containing nucleoside triphosphate hydrolases"/>
    <property type="match status" value="1"/>
</dbReference>
<sequence length="211" mass="23200">MQIITIASGKGGSCKTTTALSVAAFLSKKRKTKVLVIDTDPQGSLSWISDRASPGFDVAHETDHNVISKLRKIGGYDYILCDTPPGLDNETLTITLKLSDFAILPSPPSPLDIRELTRTIGQVVVPSETAYRVLLSRVDSRRINEALDMQSQLMDEDIPVFNAVVRYLVAHERAILDGKLITEYKGSGGKEAANDYRKVVDELVRELKGQK</sequence>
<evidence type="ECO:0000313" key="2">
    <source>
        <dbReference type="EMBL" id="ABW33420.1"/>
    </source>
</evidence>
<organism evidence="2 3">
    <name type="scientific">Acaryochloris marina (strain MBIC 11017)</name>
    <dbReference type="NCBI Taxonomy" id="329726"/>
    <lineage>
        <taxon>Bacteria</taxon>
        <taxon>Bacillati</taxon>
        <taxon>Cyanobacteriota</taxon>
        <taxon>Cyanophyceae</taxon>
        <taxon>Acaryochloridales</taxon>
        <taxon>Acaryochloridaceae</taxon>
        <taxon>Acaryochloris</taxon>
    </lineage>
</organism>
<geneLocation type="plasmid" evidence="2 3">
    <name>pREB8</name>
</geneLocation>
<dbReference type="EMBL" id="CP000845">
    <property type="protein sequence ID" value="ABW33420.1"/>
    <property type="molecule type" value="Genomic_DNA"/>
</dbReference>
<reference evidence="2 3" key="1">
    <citation type="journal article" date="2008" name="Proc. Natl. Acad. Sci. U.S.A.">
        <title>Niche adaptation and genome expansion in the chlorophyll d-producing cyanobacterium Acaryochloris marina.</title>
        <authorList>
            <person name="Swingley W.D."/>
            <person name="Chen M."/>
            <person name="Cheung P.C."/>
            <person name="Conrad A.L."/>
            <person name="Dejesa L.C."/>
            <person name="Hao J."/>
            <person name="Honchak B.M."/>
            <person name="Karbach L.E."/>
            <person name="Kurdoglu A."/>
            <person name="Lahiri S."/>
            <person name="Mastrian S.D."/>
            <person name="Miyashita H."/>
            <person name="Page L."/>
            <person name="Ramakrishna P."/>
            <person name="Satoh S."/>
            <person name="Sattley W.M."/>
            <person name="Shimada Y."/>
            <person name="Taylor H.L."/>
            <person name="Tomo T."/>
            <person name="Tsuchiya T."/>
            <person name="Wang Z.T."/>
            <person name="Raymond J."/>
            <person name="Mimuro M."/>
            <person name="Blankenship R.E."/>
            <person name="Touchman J.W."/>
        </authorList>
    </citation>
    <scope>NUCLEOTIDE SEQUENCE [LARGE SCALE GENOMIC DNA]</scope>
    <source>
        <strain evidence="3">MBIC 11017</strain>
        <plasmid evidence="3">Plasmid pREB8</plasmid>
    </source>
</reference>
<proteinExistence type="predicted"/>
<dbReference type="InterPro" id="IPR002586">
    <property type="entry name" value="CobQ/CobB/MinD/ParA_Nub-bd_dom"/>
</dbReference>
<dbReference type="HOGENOM" id="CLU_037612_5_6_3"/>
<protein>
    <submittedName>
        <fullName evidence="2">Conserved CobQ/CobB/MinD/ParA domain</fullName>
    </submittedName>
</protein>
<keyword evidence="3" id="KW-1185">Reference proteome</keyword>
<feature type="domain" description="CobQ/CobB/MinD/ParA nucleotide binding" evidence="1">
    <location>
        <begin position="4"/>
        <end position="180"/>
    </location>
</feature>
<dbReference type="InterPro" id="IPR050678">
    <property type="entry name" value="DNA_Partitioning_ATPase"/>
</dbReference>
<dbReference type="InterPro" id="IPR027417">
    <property type="entry name" value="P-loop_NTPase"/>
</dbReference>
<dbReference type="Proteomes" id="UP000000268">
    <property type="component" value="Plasmid pREB8"/>
</dbReference>
<dbReference type="Pfam" id="PF01656">
    <property type="entry name" value="CbiA"/>
    <property type="match status" value="1"/>
</dbReference>
<dbReference type="RefSeq" id="WP_012168481.1">
    <property type="nucleotide sequence ID" value="NC_009933.1"/>
</dbReference>